<proteinExistence type="predicted"/>
<dbReference type="AlphaFoldDB" id="A0A2V5H0D4"/>
<name>A0A2V5H0D4_ASPV1</name>
<dbReference type="EMBL" id="KZ825219">
    <property type="protein sequence ID" value="PYI14153.1"/>
    <property type="molecule type" value="Genomic_DNA"/>
</dbReference>
<dbReference type="OMA" id="WIEIHCK"/>
<protein>
    <submittedName>
        <fullName evidence="1">Uncharacterized protein</fullName>
    </submittedName>
</protein>
<reference evidence="1 2" key="1">
    <citation type="submission" date="2018-02" db="EMBL/GenBank/DDBJ databases">
        <title>The genomes of Aspergillus section Nigri reveals drivers in fungal speciation.</title>
        <authorList>
            <consortium name="DOE Joint Genome Institute"/>
            <person name="Vesth T.C."/>
            <person name="Nybo J."/>
            <person name="Theobald S."/>
            <person name="Brandl J."/>
            <person name="Frisvad J.C."/>
            <person name="Nielsen K.F."/>
            <person name="Lyhne E.K."/>
            <person name="Kogle M.E."/>
            <person name="Kuo A."/>
            <person name="Riley R."/>
            <person name="Clum A."/>
            <person name="Nolan M."/>
            <person name="Lipzen A."/>
            <person name="Salamov A."/>
            <person name="Henrissat B."/>
            <person name="Wiebenga A."/>
            <person name="De vries R.P."/>
            <person name="Grigoriev I.V."/>
            <person name="Mortensen U.H."/>
            <person name="Andersen M.R."/>
            <person name="Baker S.E."/>
        </authorList>
    </citation>
    <scope>NUCLEOTIDE SEQUENCE [LARGE SCALE GENOMIC DNA]</scope>
    <source>
        <strain evidence="1 2">CBS 115571</strain>
    </source>
</reference>
<evidence type="ECO:0000313" key="1">
    <source>
        <dbReference type="EMBL" id="PYI14153.1"/>
    </source>
</evidence>
<dbReference type="STRING" id="1450538.A0A2V5H0D4"/>
<dbReference type="Proteomes" id="UP000249829">
    <property type="component" value="Unassembled WGS sequence"/>
</dbReference>
<gene>
    <name evidence="1" type="ORF">BO99DRAFT_450741</name>
</gene>
<keyword evidence="2" id="KW-1185">Reference proteome</keyword>
<sequence>MAPSPFGQLGALPLELRLEIYERLFWKPTPSVGILCCSRAIYEEITGRLYGTLDIDLTPSWYSCRLEIRCQALRLHWRIPYSTPAIRDRFSRLPYHKTNLHIHIYAPDPHDPGQIILLWNNIRNLTSFLEAATIKSITIDLKEYKGSDWQDAGRAVESIPYPGSHQPDHNVVFLPFCRLCNVKSLHIVPSSRRMDRVIDWGFINYGRDFILNNGYETYNDGTLSQDPRYRDVVPLFDDLNGTIRDMQFFLDTRLDLLPGDTAAMLRLGCASRFSTSTFPTHHRELFLTLRECPKAITLHDPGLEKWCIRRWHHWNIFWGNNMNWKWSWDEWCQRYPDGLPPFTPENVHGYWRAVPSSPLHGWKSKGCIDREGEFEFRIWSYLHRNWNQESIGQLHFFEREWCTDCRHLGFQVGCEEGCERLSRFDYPEAWEEDDEGDYSDPELVL</sequence>
<evidence type="ECO:0000313" key="2">
    <source>
        <dbReference type="Proteomes" id="UP000249829"/>
    </source>
</evidence>
<organism evidence="1 2">
    <name type="scientific">Aspergillus violaceofuscus (strain CBS 115571)</name>
    <dbReference type="NCBI Taxonomy" id="1450538"/>
    <lineage>
        <taxon>Eukaryota</taxon>
        <taxon>Fungi</taxon>
        <taxon>Dikarya</taxon>
        <taxon>Ascomycota</taxon>
        <taxon>Pezizomycotina</taxon>
        <taxon>Eurotiomycetes</taxon>
        <taxon>Eurotiomycetidae</taxon>
        <taxon>Eurotiales</taxon>
        <taxon>Aspergillaceae</taxon>
        <taxon>Aspergillus</taxon>
    </lineage>
</organism>
<accession>A0A2V5H0D4</accession>